<name>A0A383DF86_9ZZZZ</name>
<dbReference type="EMBL" id="UINC01216723">
    <property type="protein sequence ID" value="SVE42980.1"/>
    <property type="molecule type" value="Genomic_DNA"/>
</dbReference>
<feature type="non-terminal residue" evidence="1">
    <location>
        <position position="95"/>
    </location>
</feature>
<dbReference type="AlphaFoldDB" id="A0A383DF86"/>
<protein>
    <submittedName>
        <fullName evidence="1">Uncharacterized protein</fullName>
    </submittedName>
</protein>
<accession>A0A383DF86</accession>
<sequence>MNSTLWQFEEYDEDRANLSGLLSDLVKNVTLEHPGVLGLGAYGIERPSNEAGLLVREAVQNSWDNARDRANAEGVAPDCHLEFRFLELRNQEKAA</sequence>
<proteinExistence type="predicted"/>
<evidence type="ECO:0000313" key="1">
    <source>
        <dbReference type="EMBL" id="SVE42980.1"/>
    </source>
</evidence>
<organism evidence="1">
    <name type="scientific">marine metagenome</name>
    <dbReference type="NCBI Taxonomy" id="408172"/>
    <lineage>
        <taxon>unclassified sequences</taxon>
        <taxon>metagenomes</taxon>
        <taxon>ecological metagenomes</taxon>
    </lineage>
</organism>
<gene>
    <name evidence="1" type="ORF">METZ01_LOCUS495834</name>
</gene>
<reference evidence="1" key="1">
    <citation type="submission" date="2018-05" db="EMBL/GenBank/DDBJ databases">
        <authorList>
            <person name="Lanie J.A."/>
            <person name="Ng W.-L."/>
            <person name="Kazmierczak K.M."/>
            <person name="Andrzejewski T.M."/>
            <person name="Davidsen T.M."/>
            <person name="Wayne K.J."/>
            <person name="Tettelin H."/>
            <person name="Glass J.I."/>
            <person name="Rusch D."/>
            <person name="Podicherti R."/>
            <person name="Tsui H.-C.T."/>
            <person name="Winkler M.E."/>
        </authorList>
    </citation>
    <scope>NUCLEOTIDE SEQUENCE</scope>
</reference>